<name>A0A2U3DAN6_SULT2</name>
<sequence length="102" mass="11200">MSLVKVASLPALQEQSMQRVRVNDTDVLLLWVNGTVYAVSDTCTHARVSLADGWLEGDILCCPRHGGKFDLKTGKAVAFPAIRSLPKYLVHVDGEDVYVDVE</sequence>
<dbReference type="Proteomes" id="UP000245380">
    <property type="component" value="Unassembled WGS sequence"/>
</dbReference>
<evidence type="ECO:0000256" key="1">
    <source>
        <dbReference type="ARBA" id="ARBA00022714"/>
    </source>
</evidence>
<evidence type="ECO:0000259" key="7">
    <source>
        <dbReference type="PROSITE" id="PS51296"/>
    </source>
</evidence>
<dbReference type="CDD" id="cd03528">
    <property type="entry name" value="Rieske_RO_ferredoxin"/>
    <property type="match status" value="1"/>
</dbReference>
<keyword evidence="1" id="KW-0001">2Fe-2S</keyword>
<evidence type="ECO:0000256" key="6">
    <source>
        <dbReference type="ARBA" id="ARBA00038001"/>
    </source>
</evidence>
<dbReference type="EMBL" id="MPDK01000004">
    <property type="protein sequence ID" value="PWI58346.1"/>
    <property type="molecule type" value="Genomic_DNA"/>
</dbReference>
<comment type="cofactor">
    <cofactor evidence="5">
        <name>[2Fe-2S] cluster</name>
        <dbReference type="ChEBI" id="CHEBI:190135"/>
    </cofactor>
</comment>
<dbReference type="InterPro" id="IPR036922">
    <property type="entry name" value="Rieske_2Fe-2S_sf"/>
</dbReference>
<dbReference type="SUPFAM" id="SSF50022">
    <property type="entry name" value="ISP domain"/>
    <property type="match status" value="1"/>
</dbReference>
<dbReference type="PANTHER" id="PTHR21496:SF0">
    <property type="entry name" value="RIESKE DOMAIN-CONTAINING PROTEIN"/>
    <property type="match status" value="1"/>
</dbReference>
<comment type="similarity">
    <text evidence="6">Belongs to the bacterial ring-hydroxylating dioxygenase ferredoxin component family.</text>
</comment>
<keyword evidence="3" id="KW-0408">Iron</keyword>
<evidence type="ECO:0000256" key="2">
    <source>
        <dbReference type="ARBA" id="ARBA00022723"/>
    </source>
</evidence>
<protein>
    <recommendedName>
        <fullName evidence="7">Rieske domain-containing protein</fullName>
    </recommendedName>
</protein>
<dbReference type="GO" id="GO:0016705">
    <property type="term" value="F:oxidoreductase activity, acting on paired donors, with incorporation or reduction of molecular oxygen"/>
    <property type="evidence" value="ECO:0007669"/>
    <property type="project" value="UniProtKB-ARBA"/>
</dbReference>
<gene>
    <name evidence="8" type="ORF">BM613_03770</name>
</gene>
<feature type="domain" description="Rieske" evidence="7">
    <location>
        <begin position="4"/>
        <end position="99"/>
    </location>
</feature>
<keyword evidence="4" id="KW-0411">Iron-sulfur</keyword>
<dbReference type="RefSeq" id="WP_109429850.1">
    <property type="nucleotide sequence ID" value="NZ_MPDK01000004.1"/>
</dbReference>
<dbReference type="AlphaFoldDB" id="A0A2U3DAN6"/>
<comment type="caution">
    <text evidence="8">The sequence shown here is derived from an EMBL/GenBank/DDBJ whole genome shotgun (WGS) entry which is preliminary data.</text>
</comment>
<accession>A0A2U3DAN6</accession>
<keyword evidence="9" id="KW-1185">Reference proteome</keyword>
<dbReference type="PANTHER" id="PTHR21496">
    <property type="entry name" value="FERREDOXIN-RELATED"/>
    <property type="match status" value="1"/>
</dbReference>
<dbReference type="Pfam" id="PF00355">
    <property type="entry name" value="Rieske"/>
    <property type="match status" value="1"/>
</dbReference>
<dbReference type="GO" id="GO:0046872">
    <property type="term" value="F:metal ion binding"/>
    <property type="evidence" value="ECO:0007669"/>
    <property type="project" value="UniProtKB-KW"/>
</dbReference>
<evidence type="ECO:0000256" key="4">
    <source>
        <dbReference type="ARBA" id="ARBA00023014"/>
    </source>
</evidence>
<evidence type="ECO:0000313" key="8">
    <source>
        <dbReference type="EMBL" id="PWI58346.1"/>
    </source>
</evidence>
<dbReference type="Gene3D" id="2.102.10.10">
    <property type="entry name" value="Rieske [2Fe-2S] iron-sulphur domain"/>
    <property type="match status" value="1"/>
</dbReference>
<reference evidence="8 9" key="1">
    <citation type="submission" date="2016-11" db="EMBL/GenBank/DDBJ databases">
        <title>Comparative genomics of Acidibacillus ferroxidans species.</title>
        <authorList>
            <person name="Oliveira G."/>
            <person name="Nunes G."/>
            <person name="Oliveira R."/>
            <person name="Araujo F."/>
            <person name="Salim A."/>
            <person name="Scholte L."/>
            <person name="Morais D."/>
            <person name="Nancucheo I."/>
            <person name="Johnson D.B."/>
            <person name="Grail B."/>
            <person name="Bittencourt J."/>
            <person name="Valadares R."/>
        </authorList>
    </citation>
    <scope>NUCLEOTIDE SEQUENCE [LARGE SCALE GENOMIC DNA]</scope>
    <source>
        <strain evidence="8 9">Y002</strain>
    </source>
</reference>
<keyword evidence="2" id="KW-0479">Metal-binding</keyword>
<evidence type="ECO:0000256" key="3">
    <source>
        <dbReference type="ARBA" id="ARBA00023004"/>
    </source>
</evidence>
<organism evidence="8 9">
    <name type="scientific">Sulfoacidibacillus thermotolerans</name>
    <name type="common">Acidibacillus sulfuroxidans</name>
    <dbReference type="NCBI Taxonomy" id="1765684"/>
    <lineage>
        <taxon>Bacteria</taxon>
        <taxon>Bacillati</taxon>
        <taxon>Bacillota</taxon>
        <taxon>Bacilli</taxon>
        <taxon>Bacillales</taxon>
        <taxon>Alicyclobacillaceae</taxon>
        <taxon>Sulfoacidibacillus</taxon>
    </lineage>
</organism>
<dbReference type="InterPro" id="IPR017941">
    <property type="entry name" value="Rieske_2Fe-2S"/>
</dbReference>
<dbReference type="OrthoDB" id="9795104at2"/>
<dbReference type="GO" id="GO:0051537">
    <property type="term" value="F:2 iron, 2 sulfur cluster binding"/>
    <property type="evidence" value="ECO:0007669"/>
    <property type="project" value="UniProtKB-KW"/>
</dbReference>
<proteinExistence type="inferred from homology"/>
<evidence type="ECO:0000256" key="5">
    <source>
        <dbReference type="ARBA" id="ARBA00034078"/>
    </source>
</evidence>
<dbReference type="GO" id="GO:0004497">
    <property type="term" value="F:monooxygenase activity"/>
    <property type="evidence" value="ECO:0007669"/>
    <property type="project" value="UniProtKB-ARBA"/>
</dbReference>
<dbReference type="PROSITE" id="PS51296">
    <property type="entry name" value="RIESKE"/>
    <property type="match status" value="1"/>
</dbReference>
<evidence type="ECO:0000313" key="9">
    <source>
        <dbReference type="Proteomes" id="UP000245380"/>
    </source>
</evidence>